<dbReference type="GO" id="GO:0047429">
    <property type="term" value="F:nucleoside triphosphate diphosphatase activity"/>
    <property type="evidence" value="ECO:0007669"/>
    <property type="project" value="UniProtKB-EC"/>
</dbReference>
<evidence type="ECO:0000256" key="3">
    <source>
        <dbReference type="ARBA" id="ARBA00023080"/>
    </source>
</evidence>
<evidence type="ECO:0000256" key="1">
    <source>
        <dbReference type="ARBA" id="ARBA00001968"/>
    </source>
</evidence>
<proteinExistence type="inferred from homology"/>
<comment type="subcellular location">
    <subcellularLocation>
        <location evidence="4">Cytoplasm</location>
    </subcellularLocation>
</comment>
<dbReference type="OrthoDB" id="9813962at2"/>
<accession>A0A0B5DXD5</accession>
<protein>
    <recommendedName>
        <fullName evidence="4">Nucleoside triphosphate pyrophosphatase</fullName>
        <ecNumber evidence="4">3.6.1.9</ecNumber>
    </recommendedName>
    <alternativeName>
        <fullName evidence="4">Nucleotide pyrophosphatase</fullName>
        <shortName evidence="4">Nucleotide PPase</shortName>
    </alternativeName>
</protein>
<name>A0A0B5DXD5_9RHOB</name>
<dbReference type="PANTHER" id="PTHR43213:SF5">
    <property type="entry name" value="BIFUNCTIONAL DTTP_UTP PYROPHOSPHATASE_METHYLTRANSFERASE PROTEIN-RELATED"/>
    <property type="match status" value="1"/>
</dbReference>
<dbReference type="InterPro" id="IPR029001">
    <property type="entry name" value="ITPase-like_fam"/>
</dbReference>
<comment type="caution">
    <text evidence="4">Lacks conserved residue(s) required for the propagation of feature annotation.</text>
</comment>
<dbReference type="HAMAP" id="MF_00528">
    <property type="entry name" value="Maf"/>
    <property type="match status" value="1"/>
</dbReference>
<dbReference type="SUPFAM" id="SSF52972">
    <property type="entry name" value="ITPase-like"/>
    <property type="match status" value="1"/>
</dbReference>
<dbReference type="Pfam" id="PF02545">
    <property type="entry name" value="Maf"/>
    <property type="match status" value="1"/>
</dbReference>
<dbReference type="PIRSF" id="PIRSF006305">
    <property type="entry name" value="Maf"/>
    <property type="match status" value="1"/>
</dbReference>
<feature type="active site" description="Proton acceptor" evidence="4">
    <location>
        <position position="78"/>
    </location>
</feature>
<organism evidence="6 7">
    <name type="scientific">Celeribacter indicus</name>
    <dbReference type="NCBI Taxonomy" id="1208324"/>
    <lineage>
        <taxon>Bacteria</taxon>
        <taxon>Pseudomonadati</taxon>
        <taxon>Pseudomonadota</taxon>
        <taxon>Alphaproteobacteria</taxon>
        <taxon>Rhodobacterales</taxon>
        <taxon>Roseobacteraceae</taxon>
        <taxon>Celeribacter</taxon>
    </lineage>
</organism>
<dbReference type="EC" id="3.6.1.9" evidence="4"/>
<dbReference type="PANTHER" id="PTHR43213">
    <property type="entry name" value="BIFUNCTIONAL DTTP/UTP PYROPHOSPHATASE/METHYLTRANSFERASE PROTEIN-RELATED"/>
    <property type="match status" value="1"/>
</dbReference>
<comment type="function">
    <text evidence="4">Nucleoside triphosphate pyrophosphatase. May have a dual role in cell division arrest and in preventing the incorporation of modified nucleotides into cellular nucleic acids.</text>
</comment>
<comment type="similarity">
    <text evidence="4">Belongs to the Maf family.</text>
</comment>
<comment type="cofactor">
    <cofactor evidence="1 4">
        <name>a divalent metal cation</name>
        <dbReference type="ChEBI" id="CHEBI:60240"/>
    </cofactor>
</comment>
<dbReference type="InterPro" id="IPR003697">
    <property type="entry name" value="Maf-like"/>
</dbReference>
<keyword evidence="5" id="KW-0812">Transmembrane</keyword>
<dbReference type="GO" id="GO:0005737">
    <property type="term" value="C:cytoplasm"/>
    <property type="evidence" value="ECO:0007669"/>
    <property type="project" value="UniProtKB-SubCell"/>
</dbReference>
<dbReference type="KEGG" id="cid:P73_0207"/>
<evidence type="ECO:0000256" key="4">
    <source>
        <dbReference type="HAMAP-Rule" id="MF_00528"/>
    </source>
</evidence>
<dbReference type="STRING" id="1208324.P73_0207"/>
<dbReference type="NCBIfam" id="TIGR00172">
    <property type="entry name" value="maf"/>
    <property type="match status" value="1"/>
</dbReference>
<dbReference type="GO" id="GO:0009117">
    <property type="term" value="P:nucleotide metabolic process"/>
    <property type="evidence" value="ECO:0007669"/>
    <property type="project" value="UniProtKB-KW"/>
</dbReference>
<evidence type="ECO:0000313" key="6">
    <source>
        <dbReference type="EMBL" id="AJE44922.1"/>
    </source>
</evidence>
<dbReference type="EMBL" id="CP004393">
    <property type="protein sequence ID" value="AJE44922.1"/>
    <property type="molecule type" value="Genomic_DNA"/>
</dbReference>
<reference evidence="6 7" key="1">
    <citation type="journal article" date="2014" name="Int. J. Syst. Evol. Microbiol.">
        <title>Celeribacter indicus sp. nov., a polycyclic aromatic hydrocarbon-degrading bacterium from deep-sea sediment and reclassification of Huaishuia halophila as Celeribacter halophilus comb. nov.</title>
        <authorList>
            <person name="Lai Q."/>
            <person name="Cao J."/>
            <person name="Yuan J."/>
            <person name="Li F."/>
            <person name="Shao Z."/>
        </authorList>
    </citation>
    <scope>NUCLEOTIDE SEQUENCE [LARGE SCALE GENOMIC DNA]</scope>
    <source>
        <strain evidence="6">P73</strain>
    </source>
</reference>
<keyword evidence="4" id="KW-0963">Cytoplasm</keyword>
<evidence type="ECO:0000256" key="5">
    <source>
        <dbReference type="SAM" id="Phobius"/>
    </source>
</evidence>
<keyword evidence="5" id="KW-0472">Membrane</keyword>
<keyword evidence="5" id="KW-1133">Transmembrane helix</keyword>
<dbReference type="Gene3D" id="3.90.950.10">
    <property type="match status" value="1"/>
</dbReference>
<dbReference type="RefSeq" id="WP_043868085.1">
    <property type="nucleotide sequence ID" value="NZ_CP004393.1"/>
</dbReference>
<keyword evidence="3 4" id="KW-0546">Nucleotide metabolism</keyword>
<dbReference type="Proteomes" id="UP000031521">
    <property type="component" value="Chromosome"/>
</dbReference>
<keyword evidence="7" id="KW-1185">Reference proteome</keyword>
<keyword evidence="2 4" id="KW-0378">Hydrolase</keyword>
<comment type="catalytic activity">
    <reaction evidence="4">
        <text>a 2'-deoxyribonucleoside 5'-triphosphate + H2O = a 2'-deoxyribonucleoside 5'-phosphate + diphosphate + H(+)</text>
        <dbReference type="Rhea" id="RHEA:44644"/>
        <dbReference type="ChEBI" id="CHEBI:15377"/>
        <dbReference type="ChEBI" id="CHEBI:15378"/>
        <dbReference type="ChEBI" id="CHEBI:33019"/>
        <dbReference type="ChEBI" id="CHEBI:61560"/>
        <dbReference type="ChEBI" id="CHEBI:65317"/>
        <dbReference type="EC" id="3.6.1.9"/>
    </reaction>
</comment>
<sequence length="201" mass="22224">MNSRPVLVLASGSQIRQQLLRNAGVPFEVSVARIDEESVRSALLGEGARPREVADALAEGKARKVSLKRPEAMVIGCDQVLSFEGELVSKAESPEEARALLSRMRGERHKLLSAVVLYENGEPKWRHVGEARLEMNDVSDAYLDAYLARNWDSVRDAVGCYKLEEEGVRLFSRIDGDYFTVLGLPLLPLLAYLSLRGVIAS</sequence>
<dbReference type="HOGENOM" id="CLU_040416_1_1_5"/>
<evidence type="ECO:0000313" key="7">
    <source>
        <dbReference type="Proteomes" id="UP000031521"/>
    </source>
</evidence>
<feature type="transmembrane region" description="Helical" evidence="5">
    <location>
        <begin position="178"/>
        <end position="199"/>
    </location>
</feature>
<evidence type="ECO:0000256" key="2">
    <source>
        <dbReference type="ARBA" id="ARBA00022801"/>
    </source>
</evidence>
<gene>
    <name evidence="6" type="ORF">P73_0207</name>
</gene>
<comment type="catalytic activity">
    <reaction evidence="4">
        <text>a ribonucleoside 5'-triphosphate + H2O = a ribonucleoside 5'-phosphate + diphosphate + H(+)</text>
        <dbReference type="Rhea" id="RHEA:23996"/>
        <dbReference type="ChEBI" id="CHEBI:15377"/>
        <dbReference type="ChEBI" id="CHEBI:15378"/>
        <dbReference type="ChEBI" id="CHEBI:33019"/>
        <dbReference type="ChEBI" id="CHEBI:58043"/>
        <dbReference type="ChEBI" id="CHEBI:61557"/>
        <dbReference type="EC" id="3.6.1.9"/>
    </reaction>
</comment>
<dbReference type="CDD" id="cd00555">
    <property type="entry name" value="Maf"/>
    <property type="match status" value="1"/>
</dbReference>
<dbReference type="AlphaFoldDB" id="A0A0B5DXD5"/>